<keyword evidence="4" id="KW-1185">Reference proteome</keyword>
<name>A0A0N8W011_9CORY</name>
<feature type="transmembrane region" description="Helical" evidence="2">
    <location>
        <begin position="102"/>
        <end position="121"/>
    </location>
</feature>
<gene>
    <name evidence="3" type="ORF">Cocul_00541</name>
</gene>
<feature type="transmembrane region" description="Helical" evidence="2">
    <location>
        <begin position="136"/>
        <end position="157"/>
    </location>
</feature>
<dbReference type="AlphaFoldDB" id="A0A0N8W011"/>
<feature type="transmembrane region" description="Helical" evidence="2">
    <location>
        <begin position="75"/>
        <end position="95"/>
    </location>
</feature>
<evidence type="ECO:0000313" key="4">
    <source>
        <dbReference type="Proteomes" id="UP000050517"/>
    </source>
</evidence>
<organism evidence="3 4">
    <name type="scientific">Corynebacterium oculi</name>
    <dbReference type="NCBI Taxonomy" id="1544416"/>
    <lineage>
        <taxon>Bacteria</taxon>
        <taxon>Bacillati</taxon>
        <taxon>Actinomycetota</taxon>
        <taxon>Actinomycetes</taxon>
        <taxon>Mycobacteriales</taxon>
        <taxon>Corynebacteriaceae</taxon>
        <taxon>Corynebacterium</taxon>
    </lineage>
</organism>
<comment type="caution">
    <text evidence="3">The sequence shown here is derived from an EMBL/GenBank/DDBJ whole genome shotgun (WGS) entry which is preliminary data.</text>
</comment>
<feature type="compositionally biased region" description="Basic and acidic residues" evidence="1">
    <location>
        <begin position="192"/>
        <end position="230"/>
    </location>
</feature>
<feature type="region of interest" description="Disordered" evidence="1">
    <location>
        <begin position="189"/>
        <end position="230"/>
    </location>
</feature>
<keyword evidence="2" id="KW-0812">Transmembrane</keyword>
<keyword evidence="2" id="KW-1133">Transmembrane helix</keyword>
<evidence type="ECO:0000313" key="3">
    <source>
        <dbReference type="EMBL" id="KQB85402.1"/>
    </source>
</evidence>
<dbReference type="Proteomes" id="UP000050517">
    <property type="component" value="Unassembled WGS sequence"/>
</dbReference>
<dbReference type="STRING" id="1544416.Cocul_00541"/>
<dbReference type="PATRIC" id="fig|1544416.3.peg.545"/>
<accession>A0A0N8W011</accession>
<sequence>MAEAHKEEHSAAQLAELERKAASRLWLGTPGYVLLGAFVFYVVSLFLPQVTGVAGYQVLLFSDAASEAGVKVTEYIFAVCAFLGLGVFTGLALALRRTVWALLAWMLCTVAMVEALLAMWLRQTRPGSEEATSAGAGAYLAIFAVVVAVVVYSLIALRRSPEQERIAQARAEVSDLDEVGYAQRAALVKQQQRGEQDNPLLVDDRRSRATERAARARRPEPTGKRKNREK</sequence>
<dbReference type="EMBL" id="LKST01000001">
    <property type="protein sequence ID" value="KQB85402.1"/>
    <property type="molecule type" value="Genomic_DNA"/>
</dbReference>
<reference evidence="3 4" key="1">
    <citation type="submission" date="2015-10" db="EMBL/GenBank/DDBJ databases">
        <title>Corynebacteirum lowii and Corynebacterium oculi species nova, derived from human clinical disease and and emended description of Corynebacterium mastiditis.</title>
        <authorList>
            <person name="Bernard K."/>
            <person name="Pacheco A.L."/>
            <person name="Mcdougall C."/>
            <person name="Burtx T."/>
            <person name="Weibe D."/>
            <person name="Tyler S."/>
            <person name="Olson A.B."/>
            <person name="Cnockaert M."/>
            <person name="Eguchi H."/>
            <person name="Kuwahara T."/>
            <person name="Nakayama-Imaohji H."/>
            <person name="Boudewijins M."/>
            <person name="Van Hoecke F."/>
            <person name="Bernier A.-M."/>
            <person name="Vandamme P."/>
        </authorList>
    </citation>
    <scope>NUCLEOTIDE SEQUENCE [LARGE SCALE GENOMIC DNA]</scope>
    <source>
        <strain evidence="3 4">NML 130210</strain>
    </source>
</reference>
<feature type="transmembrane region" description="Helical" evidence="2">
    <location>
        <begin position="25"/>
        <end position="47"/>
    </location>
</feature>
<dbReference type="RefSeq" id="WP_055121731.1">
    <property type="nucleotide sequence ID" value="NZ_LKST01000001.1"/>
</dbReference>
<evidence type="ECO:0000256" key="1">
    <source>
        <dbReference type="SAM" id="MobiDB-lite"/>
    </source>
</evidence>
<proteinExistence type="predicted"/>
<keyword evidence="2" id="KW-0472">Membrane</keyword>
<evidence type="ECO:0000256" key="2">
    <source>
        <dbReference type="SAM" id="Phobius"/>
    </source>
</evidence>
<dbReference type="OrthoDB" id="4484187at2"/>
<protein>
    <submittedName>
        <fullName evidence="3">Uncharacterized protein</fullName>
    </submittedName>
</protein>